<keyword evidence="1" id="KW-0732">Signal</keyword>
<sequence>MKKVSLFLFALLGIIHMNSYAADFTLQSSAFKPNSMIPDQYTCAGTDTSPPLSWQNIPVNTQSLVLVVHDPDAQGGEWIHWIIFNIPPTVTQLEPASPLPDGALNGTNSWGTTNYKGPCPPMGVHRYVFNLYALDNLVHLEQGASKDKVLNAITGHVIGSAELIGLYQKF</sequence>
<dbReference type="InterPro" id="IPR008914">
    <property type="entry name" value="PEBP"/>
</dbReference>
<dbReference type="Gene3D" id="3.90.280.10">
    <property type="entry name" value="PEBP-like"/>
    <property type="match status" value="1"/>
</dbReference>
<dbReference type="InterPro" id="IPR005247">
    <property type="entry name" value="YbhB_YbcL/LppC-like"/>
</dbReference>
<evidence type="ECO:0000313" key="3">
    <source>
        <dbReference type="EMBL" id="STX61806.1"/>
    </source>
</evidence>
<dbReference type="CDD" id="cd00865">
    <property type="entry name" value="PEBP_bact_arch"/>
    <property type="match status" value="1"/>
</dbReference>
<dbReference type="Pfam" id="PF01161">
    <property type="entry name" value="PBP"/>
    <property type="match status" value="1"/>
</dbReference>
<reference evidence="3 5" key="2">
    <citation type="submission" date="2018-06" db="EMBL/GenBank/DDBJ databases">
        <authorList>
            <consortium name="Pathogen Informatics"/>
            <person name="Doyle S."/>
        </authorList>
    </citation>
    <scope>NUCLEOTIDE SEQUENCE [LARGE SCALE GENOMIC DNA]</scope>
    <source>
        <strain evidence="3 5">NCTC12239</strain>
    </source>
</reference>
<feature type="chain" id="PRO_5016887426" evidence="1">
    <location>
        <begin position="22"/>
        <end position="170"/>
    </location>
</feature>
<dbReference type="RefSeq" id="WP_028384303.1">
    <property type="nucleotide sequence ID" value="NZ_CAAAJG010000069.1"/>
</dbReference>
<evidence type="ECO:0000313" key="4">
    <source>
        <dbReference type="Proteomes" id="UP000054985"/>
    </source>
</evidence>
<dbReference type="OrthoDB" id="9797506at2"/>
<dbReference type="PANTHER" id="PTHR30289">
    <property type="entry name" value="UNCHARACTERIZED PROTEIN YBCL-RELATED"/>
    <property type="match status" value="1"/>
</dbReference>
<reference evidence="2 4" key="1">
    <citation type="submission" date="2015-11" db="EMBL/GenBank/DDBJ databases">
        <title>Genomic analysis of 38 Legionella species identifies large and diverse effector repertoires.</title>
        <authorList>
            <person name="Burstein D."/>
            <person name="Amaro F."/>
            <person name="Zusman T."/>
            <person name="Lifshitz Z."/>
            <person name="Cohen O."/>
            <person name="Gilbert J.A."/>
            <person name="Pupko T."/>
            <person name="Shuman H.A."/>
            <person name="Segal G."/>
        </authorList>
    </citation>
    <scope>NUCLEOTIDE SEQUENCE [LARGE SCALE GENOMIC DNA]</scope>
    <source>
        <strain evidence="2 4">ATCC 43877</strain>
    </source>
</reference>
<organism evidence="3 5">
    <name type="scientific">Legionella moravica</name>
    <dbReference type="NCBI Taxonomy" id="39962"/>
    <lineage>
        <taxon>Bacteria</taxon>
        <taxon>Pseudomonadati</taxon>
        <taxon>Pseudomonadota</taxon>
        <taxon>Gammaproteobacteria</taxon>
        <taxon>Legionellales</taxon>
        <taxon>Legionellaceae</taxon>
        <taxon>Legionella</taxon>
    </lineage>
</organism>
<evidence type="ECO:0000313" key="5">
    <source>
        <dbReference type="Proteomes" id="UP000254040"/>
    </source>
</evidence>
<proteinExistence type="predicted"/>
<feature type="signal peptide" evidence="1">
    <location>
        <begin position="1"/>
        <end position="21"/>
    </location>
</feature>
<dbReference type="AlphaFoldDB" id="A0A378JTM6"/>
<dbReference type="Proteomes" id="UP000054985">
    <property type="component" value="Unassembled WGS sequence"/>
</dbReference>
<keyword evidence="4" id="KW-1185">Reference proteome</keyword>
<dbReference type="Proteomes" id="UP000254040">
    <property type="component" value="Unassembled WGS sequence"/>
</dbReference>
<dbReference type="EMBL" id="LNYN01000025">
    <property type="protein sequence ID" value="KTD33434.1"/>
    <property type="molecule type" value="Genomic_DNA"/>
</dbReference>
<evidence type="ECO:0000313" key="2">
    <source>
        <dbReference type="EMBL" id="KTD33434.1"/>
    </source>
</evidence>
<dbReference type="STRING" id="39962.Lmor_1985"/>
<accession>A0A378JTM6</accession>
<evidence type="ECO:0000256" key="1">
    <source>
        <dbReference type="SAM" id="SignalP"/>
    </source>
</evidence>
<protein>
    <submittedName>
        <fullName evidence="3">Phosphatidylethanolamine-binding protein</fullName>
    </submittedName>
</protein>
<dbReference type="InterPro" id="IPR036610">
    <property type="entry name" value="PEBP-like_sf"/>
</dbReference>
<dbReference type="NCBIfam" id="TIGR00481">
    <property type="entry name" value="YbhB/YbcL family Raf kinase inhibitor-like protein"/>
    <property type="match status" value="1"/>
</dbReference>
<gene>
    <name evidence="2" type="ORF">Lmor_1985</name>
    <name evidence="3" type="ORF">NCTC12239_00724</name>
</gene>
<dbReference type="SUPFAM" id="SSF49777">
    <property type="entry name" value="PEBP-like"/>
    <property type="match status" value="1"/>
</dbReference>
<name>A0A378JTM6_9GAMM</name>
<dbReference type="EMBL" id="UGOG01000001">
    <property type="protein sequence ID" value="STX61806.1"/>
    <property type="molecule type" value="Genomic_DNA"/>
</dbReference>
<dbReference type="PANTHER" id="PTHR30289:SF1">
    <property type="entry name" value="PEBP (PHOSPHATIDYLETHANOLAMINE-BINDING PROTEIN) FAMILY PROTEIN"/>
    <property type="match status" value="1"/>
</dbReference>